<keyword evidence="1" id="KW-0812">Transmembrane</keyword>
<evidence type="ECO:0000313" key="3">
    <source>
        <dbReference type="Proteomes" id="UP000030147"/>
    </source>
</evidence>
<feature type="transmembrane region" description="Helical" evidence="1">
    <location>
        <begin position="65"/>
        <end position="81"/>
    </location>
</feature>
<organism evidence="2 3">
    <name type="scientific">Pontibacillus yanchengensis Y32</name>
    <dbReference type="NCBI Taxonomy" id="1385514"/>
    <lineage>
        <taxon>Bacteria</taxon>
        <taxon>Bacillati</taxon>
        <taxon>Bacillota</taxon>
        <taxon>Bacilli</taxon>
        <taxon>Bacillales</taxon>
        <taxon>Bacillaceae</taxon>
        <taxon>Pontibacillus</taxon>
    </lineage>
</organism>
<accession>A0A0A2TF32</accession>
<keyword evidence="3" id="KW-1185">Reference proteome</keyword>
<keyword evidence="1" id="KW-0472">Membrane</keyword>
<dbReference type="Proteomes" id="UP000030147">
    <property type="component" value="Unassembled WGS sequence"/>
</dbReference>
<dbReference type="RefSeq" id="WP_036815448.1">
    <property type="nucleotide sequence ID" value="NZ_AVBF01000002.1"/>
</dbReference>
<feature type="transmembrane region" description="Helical" evidence="1">
    <location>
        <begin position="140"/>
        <end position="159"/>
    </location>
</feature>
<name>A0A0A2TF32_9BACI</name>
<evidence type="ECO:0000313" key="2">
    <source>
        <dbReference type="EMBL" id="KGP74442.1"/>
    </source>
</evidence>
<dbReference type="STRING" id="1385514.N782_12390"/>
<evidence type="ECO:0000256" key="1">
    <source>
        <dbReference type="SAM" id="Phobius"/>
    </source>
</evidence>
<comment type="caution">
    <text evidence="2">The sequence shown here is derived from an EMBL/GenBank/DDBJ whole genome shotgun (WGS) entry which is preliminary data.</text>
</comment>
<sequence length="238" mass="27411">MKPLLPKQHGAWAMLLVPFLLGITSSTFTSTHIPLFLGWLFLYLSTYPLLMLVKGKKKKQYYKWSGIYVGFTILFLAIVMLSEWKMLYFGLMMLPLFFVNLYFAKKKRERAFLNDVTAIIVFCIGGLASYYLGAGSLDKQGWMIALLCFLFFLGSTFFVKTMIREKKNVAFRWYSWSYHTLLLVLVVLFTQSLLFMIAFIPSVIRAFVLYGKKLTIMQLGIGEIVNAVCFLVTIIILV</sequence>
<dbReference type="InterPro" id="IPR025576">
    <property type="entry name" value="YwiC"/>
</dbReference>
<dbReference type="eggNOG" id="ENOG502ZBRV">
    <property type="taxonomic scope" value="Bacteria"/>
</dbReference>
<gene>
    <name evidence="2" type="ORF">N782_12390</name>
</gene>
<feature type="transmembrane region" description="Helical" evidence="1">
    <location>
        <begin position="36"/>
        <end position="53"/>
    </location>
</feature>
<feature type="transmembrane region" description="Helical" evidence="1">
    <location>
        <begin position="87"/>
        <end position="104"/>
    </location>
</feature>
<dbReference type="Pfam" id="PF14256">
    <property type="entry name" value="YwiC"/>
    <property type="match status" value="1"/>
</dbReference>
<reference evidence="2 3" key="1">
    <citation type="journal article" date="2015" name="Stand. Genomic Sci.">
        <title>High quality draft genome sequence of the moderately halophilic bacterium Pontibacillus yanchengensis Y32(T) and comparison among Pontibacillus genomes.</title>
        <authorList>
            <person name="Huang J."/>
            <person name="Qiao Z.X."/>
            <person name="Tang J.W."/>
            <person name="Wang G."/>
        </authorList>
    </citation>
    <scope>NUCLEOTIDE SEQUENCE [LARGE SCALE GENOMIC DNA]</scope>
    <source>
        <strain evidence="2 3">Y32</strain>
    </source>
</reference>
<feature type="transmembrane region" description="Helical" evidence="1">
    <location>
        <begin position="180"/>
        <end position="204"/>
    </location>
</feature>
<protein>
    <submittedName>
        <fullName evidence="2">Membrane protein</fullName>
    </submittedName>
</protein>
<dbReference type="OrthoDB" id="2380563at2"/>
<feature type="transmembrane region" description="Helical" evidence="1">
    <location>
        <begin position="216"/>
        <end position="237"/>
    </location>
</feature>
<feature type="transmembrane region" description="Helical" evidence="1">
    <location>
        <begin position="116"/>
        <end position="134"/>
    </location>
</feature>
<dbReference type="EMBL" id="AVBF01000002">
    <property type="protein sequence ID" value="KGP74442.1"/>
    <property type="molecule type" value="Genomic_DNA"/>
</dbReference>
<dbReference type="AlphaFoldDB" id="A0A0A2TF32"/>
<keyword evidence="1" id="KW-1133">Transmembrane helix</keyword>
<proteinExistence type="predicted"/>